<evidence type="ECO:0000313" key="1">
    <source>
        <dbReference type="EMBL" id="SPE17919.1"/>
    </source>
</evidence>
<gene>
    <name evidence="1" type="ORF">SBA5_1190012</name>
</gene>
<reference evidence="2" key="1">
    <citation type="submission" date="2018-02" db="EMBL/GenBank/DDBJ databases">
        <authorList>
            <person name="Hausmann B."/>
        </authorList>
    </citation>
    <scope>NUCLEOTIDE SEQUENCE [LARGE SCALE GENOMIC DNA]</scope>
    <source>
        <strain evidence="2">Peat soil MAG SbA5</strain>
    </source>
</reference>
<dbReference type="Proteomes" id="UP000239735">
    <property type="component" value="Unassembled WGS sequence"/>
</dbReference>
<dbReference type="EMBL" id="OKRB01000023">
    <property type="protein sequence ID" value="SPE17919.1"/>
    <property type="molecule type" value="Genomic_DNA"/>
</dbReference>
<name>A0A2N9L3W7_9BACT</name>
<protein>
    <submittedName>
        <fullName evidence="1">Uncharacterized protein</fullName>
    </submittedName>
</protein>
<accession>A0A2N9L3W7</accession>
<organism evidence="1 2">
    <name type="scientific">Candidatus Sulfuritelmatomonas gaucii</name>
    <dbReference type="NCBI Taxonomy" id="2043161"/>
    <lineage>
        <taxon>Bacteria</taxon>
        <taxon>Pseudomonadati</taxon>
        <taxon>Acidobacteriota</taxon>
        <taxon>Terriglobia</taxon>
        <taxon>Terriglobales</taxon>
        <taxon>Acidobacteriaceae</taxon>
        <taxon>Candidatus Sulfuritelmatomonas</taxon>
    </lineage>
</organism>
<proteinExistence type="predicted"/>
<dbReference type="AlphaFoldDB" id="A0A2N9L3W7"/>
<evidence type="ECO:0000313" key="2">
    <source>
        <dbReference type="Proteomes" id="UP000239735"/>
    </source>
</evidence>
<sequence>MNWNAAPFYASVSFDVLREHELVRANETDLFSAASAAQECAQAKPNHGHHIPFSRRSGMLARCFQRAGRVT</sequence>